<comment type="caution">
    <text evidence="3">Lacks conserved residue(s) required for the propagation of feature annotation.</text>
</comment>
<dbReference type="Proteomes" id="UP001370490">
    <property type="component" value="Unassembled WGS sequence"/>
</dbReference>
<organism evidence="4 5">
    <name type="scientific">Dillenia turbinata</name>
    <dbReference type="NCBI Taxonomy" id="194707"/>
    <lineage>
        <taxon>Eukaryota</taxon>
        <taxon>Viridiplantae</taxon>
        <taxon>Streptophyta</taxon>
        <taxon>Embryophyta</taxon>
        <taxon>Tracheophyta</taxon>
        <taxon>Spermatophyta</taxon>
        <taxon>Magnoliopsida</taxon>
        <taxon>eudicotyledons</taxon>
        <taxon>Gunneridae</taxon>
        <taxon>Pentapetalae</taxon>
        <taxon>Dilleniales</taxon>
        <taxon>Dilleniaceae</taxon>
        <taxon>Dillenia</taxon>
    </lineage>
</organism>
<evidence type="ECO:0000313" key="4">
    <source>
        <dbReference type="EMBL" id="KAK6941098.1"/>
    </source>
</evidence>
<protein>
    <submittedName>
        <fullName evidence="4">Transcription factor GRAS</fullName>
    </submittedName>
</protein>
<feature type="region of interest" description="Leucine repeat II (LRII)" evidence="3">
    <location>
        <begin position="266"/>
        <end position="298"/>
    </location>
</feature>
<dbReference type="InterPro" id="IPR005202">
    <property type="entry name" value="TF_GRAS"/>
</dbReference>
<feature type="region of interest" description="SAW" evidence="3">
    <location>
        <begin position="401"/>
        <end position="478"/>
    </location>
</feature>
<keyword evidence="5" id="KW-1185">Reference proteome</keyword>
<dbReference type="PROSITE" id="PS50985">
    <property type="entry name" value="GRAS"/>
    <property type="match status" value="1"/>
</dbReference>
<name>A0AAN8W700_9MAGN</name>
<comment type="caution">
    <text evidence="4">The sequence shown here is derived from an EMBL/GenBank/DDBJ whole genome shotgun (WGS) entry which is preliminary data.</text>
</comment>
<dbReference type="AlphaFoldDB" id="A0AAN8W700"/>
<keyword evidence="1" id="KW-0805">Transcription regulation</keyword>
<sequence>MENSSQSSEIISNAHDAQQSCTICSDTILHKDDTSAKANLEAENLNGTSNEANAGVRRLSAEQVMRVAGARYIQFCSQKKDSTSMQVPLDFALSDLSVEEMSDVELVHLLLAAAEKVGEQKYDQASRLLKRCTCMSSNTGNSVHRAVFYFTKALQERIAQGTGIINSEKLEEEKRSAFGTPLSHNVTTVVCKPEFPIFQVALLTGAQAILDNIGTAQRIHLIDLGLRNGIHLTVLMQSLAARKTCQIELLKITAFGLKGSRDKLEGVCLMLASLAESINLPFSFNVLIVPSLEDLNQEHFKIEDDEVVAIYSLSVLATMVSKPKSLETLMRKLKMLNSEVMVVTEIESSHNSPVFVNRFIEALFYYGAFFDALEECMGRNSVYRMMTESNYLHEGIQSIIANEGDERVVRNVKIDVWRAFFARFRMTEIELTDSCLQQARSVNEQFSRVNSCTVDLNGGRSIIVGWKGTPLLSVSAWRFS</sequence>
<dbReference type="Pfam" id="PF03514">
    <property type="entry name" value="GRAS"/>
    <property type="match status" value="1"/>
</dbReference>
<keyword evidence="2" id="KW-0804">Transcription</keyword>
<evidence type="ECO:0000256" key="2">
    <source>
        <dbReference type="ARBA" id="ARBA00023163"/>
    </source>
</evidence>
<reference evidence="4 5" key="1">
    <citation type="submission" date="2023-12" db="EMBL/GenBank/DDBJ databases">
        <title>A high-quality genome assembly for Dillenia turbinata (Dilleniales).</title>
        <authorList>
            <person name="Chanderbali A."/>
        </authorList>
    </citation>
    <scope>NUCLEOTIDE SEQUENCE [LARGE SCALE GENOMIC DNA]</scope>
    <source>
        <strain evidence="4">LSX21</strain>
        <tissue evidence="4">Leaf</tissue>
    </source>
</reference>
<comment type="similarity">
    <text evidence="3">Belongs to the GRAS family.</text>
</comment>
<evidence type="ECO:0000313" key="5">
    <source>
        <dbReference type="Proteomes" id="UP001370490"/>
    </source>
</evidence>
<dbReference type="PANTHER" id="PTHR31636">
    <property type="entry name" value="OSJNBA0084A10.13 PROTEIN-RELATED"/>
    <property type="match status" value="1"/>
</dbReference>
<dbReference type="EMBL" id="JBAMMX010000005">
    <property type="protein sequence ID" value="KAK6941098.1"/>
    <property type="molecule type" value="Genomic_DNA"/>
</dbReference>
<proteinExistence type="inferred from homology"/>
<gene>
    <name evidence="4" type="ORF">RJ641_030629</name>
</gene>
<evidence type="ECO:0000256" key="1">
    <source>
        <dbReference type="ARBA" id="ARBA00023015"/>
    </source>
</evidence>
<evidence type="ECO:0000256" key="3">
    <source>
        <dbReference type="PROSITE-ProRule" id="PRU01191"/>
    </source>
</evidence>
<accession>A0AAN8W700</accession>